<evidence type="ECO:0008006" key="3">
    <source>
        <dbReference type="Google" id="ProtNLM"/>
    </source>
</evidence>
<dbReference type="EMBL" id="JAVFWL010000006">
    <property type="protein sequence ID" value="KAK6764488.1"/>
    <property type="molecule type" value="Genomic_DNA"/>
</dbReference>
<dbReference type="Proteomes" id="UP001303046">
    <property type="component" value="Unassembled WGS sequence"/>
</dbReference>
<name>A0ABR1EPF2_NECAM</name>
<organism evidence="1 2">
    <name type="scientific">Necator americanus</name>
    <name type="common">Human hookworm</name>
    <dbReference type="NCBI Taxonomy" id="51031"/>
    <lineage>
        <taxon>Eukaryota</taxon>
        <taxon>Metazoa</taxon>
        <taxon>Ecdysozoa</taxon>
        <taxon>Nematoda</taxon>
        <taxon>Chromadorea</taxon>
        <taxon>Rhabditida</taxon>
        <taxon>Rhabditina</taxon>
        <taxon>Rhabditomorpha</taxon>
        <taxon>Strongyloidea</taxon>
        <taxon>Ancylostomatidae</taxon>
        <taxon>Bunostominae</taxon>
        <taxon>Necator</taxon>
    </lineage>
</organism>
<proteinExistence type="predicted"/>
<gene>
    <name evidence="1" type="primary">Necator_chrX.g24876</name>
    <name evidence="1" type="ORF">RB195_024711</name>
</gene>
<accession>A0ABR1EPF2</accession>
<evidence type="ECO:0000313" key="2">
    <source>
        <dbReference type="Proteomes" id="UP001303046"/>
    </source>
</evidence>
<protein>
    <recommendedName>
        <fullName evidence="3">Sema domain-containing protein</fullName>
    </recommendedName>
</protein>
<comment type="caution">
    <text evidence="1">The sequence shown here is derived from an EMBL/GenBank/DDBJ whole genome shotgun (WGS) entry which is preliminary data.</text>
</comment>
<keyword evidence="2" id="KW-1185">Reference proteome</keyword>
<evidence type="ECO:0000313" key="1">
    <source>
        <dbReference type="EMBL" id="KAK6764488.1"/>
    </source>
</evidence>
<sequence length="66" mass="7217">MGRRFACVSTLEQTYIAEHGRLDRHWSTGAAITPSDTEVCRQQPTFGDATNANSSLMVVEDMALAT</sequence>
<reference evidence="1 2" key="1">
    <citation type="submission" date="2023-08" db="EMBL/GenBank/DDBJ databases">
        <title>A Necator americanus chromosomal reference genome.</title>
        <authorList>
            <person name="Ilik V."/>
            <person name="Petrzelkova K.J."/>
            <person name="Pardy F."/>
            <person name="Fuh T."/>
            <person name="Niatou-Singa F.S."/>
            <person name="Gouil Q."/>
            <person name="Baker L."/>
            <person name="Ritchie M.E."/>
            <person name="Jex A.R."/>
            <person name="Gazzola D."/>
            <person name="Li H."/>
            <person name="Toshio Fujiwara R."/>
            <person name="Zhan B."/>
            <person name="Aroian R.V."/>
            <person name="Pafco B."/>
            <person name="Schwarz E.M."/>
        </authorList>
    </citation>
    <scope>NUCLEOTIDE SEQUENCE [LARGE SCALE GENOMIC DNA]</scope>
    <source>
        <strain evidence="1 2">Aroian</strain>
        <tissue evidence="1">Whole animal</tissue>
    </source>
</reference>